<dbReference type="EMBL" id="NRGR01000008">
    <property type="protein sequence ID" value="PCC40227.1"/>
    <property type="molecule type" value="Genomic_DNA"/>
</dbReference>
<dbReference type="Pfam" id="PF01061">
    <property type="entry name" value="ABC2_membrane"/>
    <property type="match status" value="1"/>
</dbReference>
<evidence type="ECO:0000256" key="1">
    <source>
        <dbReference type="ARBA" id="ARBA00004141"/>
    </source>
</evidence>
<keyword evidence="2 6" id="KW-0812">Transmembrane</keyword>
<comment type="caution">
    <text evidence="8">The sequence shown here is derived from an EMBL/GenBank/DDBJ whole genome shotgun (WGS) entry which is preliminary data.</text>
</comment>
<feature type="transmembrane region" description="Helical" evidence="6">
    <location>
        <begin position="64"/>
        <end position="85"/>
    </location>
</feature>
<gene>
    <name evidence="8" type="ORF">CIK66_04620</name>
</gene>
<dbReference type="GO" id="GO:0140359">
    <property type="term" value="F:ABC-type transporter activity"/>
    <property type="evidence" value="ECO:0007669"/>
    <property type="project" value="InterPro"/>
</dbReference>
<evidence type="ECO:0000256" key="2">
    <source>
        <dbReference type="ARBA" id="ARBA00022692"/>
    </source>
</evidence>
<comment type="subcellular location">
    <subcellularLocation>
        <location evidence="1">Membrane</location>
        <topology evidence="1">Multi-pass membrane protein</topology>
    </subcellularLocation>
</comment>
<dbReference type="InterPro" id="IPR051784">
    <property type="entry name" value="Nod_factor_ABC_transporter"/>
</dbReference>
<dbReference type="PANTHER" id="PTHR43229:SF2">
    <property type="entry name" value="NODULATION PROTEIN J"/>
    <property type="match status" value="1"/>
</dbReference>
<evidence type="ECO:0000259" key="7">
    <source>
        <dbReference type="Pfam" id="PF01061"/>
    </source>
</evidence>
<dbReference type="OrthoDB" id="63188at2"/>
<evidence type="ECO:0000313" key="8">
    <source>
        <dbReference type="EMBL" id="PCC40227.1"/>
    </source>
</evidence>
<dbReference type="AlphaFoldDB" id="A0A2A3YLN9"/>
<feature type="transmembrane region" description="Helical" evidence="6">
    <location>
        <begin position="257"/>
        <end position="280"/>
    </location>
</feature>
<keyword evidence="9" id="KW-1185">Reference proteome</keyword>
<protein>
    <submittedName>
        <fullName evidence="8">ABC transporter</fullName>
    </submittedName>
</protein>
<name>A0A2A3YLN9_9MICO</name>
<dbReference type="InterPro" id="IPR013525">
    <property type="entry name" value="ABC2_TM"/>
</dbReference>
<dbReference type="Proteomes" id="UP000218598">
    <property type="component" value="Unassembled WGS sequence"/>
</dbReference>
<feature type="compositionally biased region" description="Low complexity" evidence="5">
    <location>
        <begin position="34"/>
        <end position="43"/>
    </location>
</feature>
<feature type="region of interest" description="Disordered" evidence="5">
    <location>
        <begin position="1"/>
        <end position="43"/>
    </location>
</feature>
<dbReference type="GO" id="GO:0016020">
    <property type="term" value="C:membrane"/>
    <property type="evidence" value="ECO:0007669"/>
    <property type="project" value="UniProtKB-SubCell"/>
</dbReference>
<dbReference type="PANTHER" id="PTHR43229">
    <property type="entry name" value="NODULATION PROTEIN J"/>
    <property type="match status" value="1"/>
</dbReference>
<feature type="transmembrane region" description="Helical" evidence="6">
    <location>
        <begin position="203"/>
        <end position="225"/>
    </location>
</feature>
<feature type="compositionally biased region" description="Low complexity" evidence="5">
    <location>
        <begin position="7"/>
        <end position="22"/>
    </location>
</feature>
<feature type="domain" description="ABC-2 type transporter transmembrane" evidence="7">
    <location>
        <begin position="67"/>
        <end position="245"/>
    </location>
</feature>
<organism evidence="8 9">
    <name type="scientific">Brachybacterium alimentarium</name>
    <dbReference type="NCBI Taxonomy" id="47845"/>
    <lineage>
        <taxon>Bacteria</taxon>
        <taxon>Bacillati</taxon>
        <taxon>Actinomycetota</taxon>
        <taxon>Actinomycetes</taxon>
        <taxon>Micrococcales</taxon>
        <taxon>Dermabacteraceae</taxon>
        <taxon>Brachybacterium</taxon>
    </lineage>
</organism>
<feature type="transmembrane region" description="Helical" evidence="6">
    <location>
        <begin position="97"/>
        <end position="117"/>
    </location>
</feature>
<proteinExistence type="predicted"/>
<evidence type="ECO:0000313" key="9">
    <source>
        <dbReference type="Proteomes" id="UP000218598"/>
    </source>
</evidence>
<evidence type="ECO:0000256" key="4">
    <source>
        <dbReference type="ARBA" id="ARBA00023136"/>
    </source>
</evidence>
<feature type="transmembrane region" description="Helical" evidence="6">
    <location>
        <begin position="173"/>
        <end position="196"/>
    </location>
</feature>
<dbReference type="RefSeq" id="WP_096196772.1">
    <property type="nucleotide sequence ID" value="NZ_NRGR01000008.1"/>
</dbReference>
<keyword evidence="3 6" id="KW-1133">Transmembrane helix</keyword>
<accession>A0A2A3YLN9</accession>
<feature type="transmembrane region" description="Helical" evidence="6">
    <location>
        <begin position="138"/>
        <end position="161"/>
    </location>
</feature>
<sequence length="289" mass="29880">MTTPADSTVLSSHTSTSTSPGTLAPTDAPVAPEAPVARTTATPSAARRTVHYALHTTRMTVTDVPFMVFTIALPVGMYLLFSMMFGDEADGQARGMIMINMAAYGGLGAAVTAGTKIQEDQRNGFLRQLIVAGLSPRSFLAGSILAASAVIIPALVAVGLVGLVSGVEAAPTAFLATLAVLWLGLLPTILVGLVLGMVLKGGAAMAGGVVTMMAMAIFGGLWMPLEMFPTWMQSFGHAIPTYWISSLGEWALYGTSFPLTGVAVIGAWTAALALLCTVSMSRAVGLSRR</sequence>
<evidence type="ECO:0000256" key="5">
    <source>
        <dbReference type="SAM" id="MobiDB-lite"/>
    </source>
</evidence>
<reference evidence="8 9" key="1">
    <citation type="journal article" date="2017" name="Elife">
        <title>Extensive horizontal gene transfer in cheese-associated bacteria.</title>
        <authorList>
            <person name="Bonham K.S."/>
            <person name="Wolfe B.E."/>
            <person name="Dutton R.J."/>
        </authorList>
    </citation>
    <scope>NUCLEOTIDE SEQUENCE [LARGE SCALE GENOMIC DNA]</scope>
    <source>
        <strain evidence="8 9">341_9</strain>
    </source>
</reference>
<keyword evidence="4 6" id="KW-0472">Membrane</keyword>
<evidence type="ECO:0000256" key="3">
    <source>
        <dbReference type="ARBA" id="ARBA00022989"/>
    </source>
</evidence>
<evidence type="ECO:0000256" key="6">
    <source>
        <dbReference type="SAM" id="Phobius"/>
    </source>
</evidence>